<evidence type="ECO:0000313" key="2">
    <source>
        <dbReference type="Proteomes" id="UP000633814"/>
    </source>
</evidence>
<dbReference type="EMBL" id="JAEINI020000002">
    <property type="protein sequence ID" value="MCB5226219.1"/>
    <property type="molecule type" value="Genomic_DNA"/>
</dbReference>
<comment type="caution">
    <text evidence="1">The sequence shown here is derived from an EMBL/GenBank/DDBJ whole genome shotgun (WGS) entry which is preliminary data.</text>
</comment>
<protein>
    <submittedName>
        <fullName evidence="1">Uncharacterized protein</fullName>
    </submittedName>
</protein>
<proteinExistence type="predicted"/>
<gene>
    <name evidence="1" type="ORF">JAO78_005255</name>
</gene>
<dbReference type="Proteomes" id="UP000633814">
    <property type="component" value="Unassembled WGS sequence"/>
</dbReference>
<organism evidence="1 2">
    <name type="scientific">Alishewanella maricola</name>
    <dbReference type="NCBI Taxonomy" id="2795740"/>
    <lineage>
        <taxon>Bacteria</taxon>
        <taxon>Pseudomonadati</taxon>
        <taxon>Pseudomonadota</taxon>
        <taxon>Gammaproteobacteria</taxon>
        <taxon>Alteromonadales</taxon>
        <taxon>Alteromonadaceae</taxon>
        <taxon>Alishewanella</taxon>
    </lineage>
</organism>
<keyword evidence="2" id="KW-1185">Reference proteome</keyword>
<sequence length="64" mass="7169">MAAIPKIWLNKFHSDSAPNYMRYGLMRGGVAYVPWWGADSININHADGSRIVGAELRTATMLEF</sequence>
<accession>A0ABS8C1N0</accession>
<reference evidence="1 2" key="1">
    <citation type="submission" date="2021-10" db="EMBL/GenBank/DDBJ databases">
        <title>Alishewanella koreense sp. nov. isolated from seawater of southwestern coast in South Korea and the proposal for the reclassification of Rheinheimera perlucida and Rheinheimera tuosuensis as Arsukibacterium perlucida and Arsukibacterium tuosuensis.</title>
        <authorList>
            <person name="Kim K.H."/>
            <person name="Ruan W."/>
            <person name="Kim K.R."/>
            <person name="Baek J.H."/>
            <person name="Jeon C.O."/>
        </authorList>
    </citation>
    <scope>NUCLEOTIDE SEQUENCE [LARGE SCALE GENOMIC DNA]</scope>
    <source>
        <strain evidence="1 2">16-MA</strain>
    </source>
</reference>
<evidence type="ECO:0000313" key="1">
    <source>
        <dbReference type="EMBL" id="MCB5226219.1"/>
    </source>
</evidence>
<dbReference type="RefSeq" id="WP_226750305.1">
    <property type="nucleotide sequence ID" value="NZ_JAEINI020000002.1"/>
</dbReference>
<name>A0ABS8C1N0_9ALTE</name>